<reference evidence="3" key="1">
    <citation type="submission" date="2011-08" db="EMBL/GenBank/DDBJ databases">
        <authorList>
            <person name="Rombauts S."/>
        </authorList>
    </citation>
    <scope>NUCLEOTIDE SEQUENCE</scope>
    <source>
        <strain evidence="3">London</strain>
    </source>
</reference>
<keyword evidence="1" id="KW-0732">Signal</keyword>
<protein>
    <recommendedName>
        <fullName evidence="4">Secreted protein</fullName>
    </recommendedName>
</protein>
<dbReference type="Proteomes" id="UP000015104">
    <property type="component" value="Unassembled WGS sequence"/>
</dbReference>
<accession>T1JTA0</accession>
<proteinExistence type="predicted"/>
<evidence type="ECO:0008006" key="4">
    <source>
        <dbReference type="Google" id="ProtNLM"/>
    </source>
</evidence>
<organism evidence="2 3">
    <name type="scientific">Tetranychus urticae</name>
    <name type="common">Two-spotted spider mite</name>
    <dbReference type="NCBI Taxonomy" id="32264"/>
    <lineage>
        <taxon>Eukaryota</taxon>
        <taxon>Metazoa</taxon>
        <taxon>Ecdysozoa</taxon>
        <taxon>Arthropoda</taxon>
        <taxon>Chelicerata</taxon>
        <taxon>Arachnida</taxon>
        <taxon>Acari</taxon>
        <taxon>Acariformes</taxon>
        <taxon>Trombidiformes</taxon>
        <taxon>Prostigmata</taxon>
        <taxon>Eleutherengona</taxon>
        <taxon>Raphignathae</taxon>
        <taxon>Tetranychoidea</taxon>
        <taxon>Tetranychidae</taxon>
        <taxon>Tetranychus</taxon>
    </lineage>
</organism>
<dbReference type="HOGENOM" id="CLU_2253454_0_0_1"/>
<reference evidence="2" key="2">
    <citation type="submission" date="2015-06" db="UniProtKB">
        <authorList>
            <consortium name="EnsemblMetazoa"/>
        </authorList>
    </citation>
    <scope>IDENTIFICATION</scope>
</reference>
<dbReference type="PROSITE" id="PS51257">
    <property type="entry name" value="PROKAR_LIPOPROTEIN"/>
    <property type="match status" value="1"/>
</dbReference>
<feature type="signal peptide" evidence="1">
    <location>
        <begin position="1"/>
        <end position="26"/>
    </location>
</feature>
<evidence type="ECO:0000313" key="3">
    <source>
        <dbReference type="Proteomes" id="UP000015104"/>
    </source>
</evidence>
<evidence type="ECO:0000256" key="1">
    <source>
        <dbReference type="SAM" id="SignalP"/>
    </source>
</evidence>
<sequence length="104" mass="11085">MRSNCVSVFIVSLIVVACLIQQGSTANDTVEEKSNGTLPAIKSRCLFGLIPGFGSATNSTTRLVSTGGLFSPFFNFFGRLRDQLFGTITSVPNSNPTTTLFSRG</sequence>
<dbReference type="EnsemblMetazoa" id="tetur01g13370.1">
    <property type="protein sequence ID" value="tetur01g13370.1"/>
    <property type="gene ID" value="tetur01g13370"/>
</dbReference>
<dbReference type="AlphaFoldDB" id="T1JTA0"/>
<dbReference type="EMBL" id="CAEY01000474">
    <property type="status" value="NOT_ANNOTATED_CDS"/>
    <property type="molecule type" value="Genomic_DNA"/>
</dbReference>
<name>T1JTA0_TETUR</name>
<keyword evidence="3" id="KW-1185">Reference proteome</keyword>
<evidence type="ECO:0000313" key="2">
    <source>
        <dbReference type="EnsemblMetazoa" id="tetur01g13370.1"/>
    </source>
</evidence>
<feature type="chain" id="PRO_5004590789" description="Secreted protein" evidence="1">
    <location>
        <begin position="27"/>
        <end position="104"/>
    </location>
</feature>